<dbReference type="AlphaFoldDB" id="A0A0B5F0T7"/>
<proteinExistence type="predicted"/>
<reference evidence="1 2" key="1">
    <citation type="submission" date="2015-01" db="EMBL/GenBank/DDBJ databases">
        <title>Enhanced salinomycin production by adjusting the supply of polyketide extender units in Streptomyce albus DSM 41398.</title>
        <authorList>
            <person name="Lu C."/>
        </authorList>
    </citation>
    <scope>NUCLEOTIDE SEQUENCE [LARGE SCALE GENOMIC DNA]</scope>
    <source>
        <strain evidence="2">ATCC 21838 / DSM 41398 / FERM P-419 / JCM 4703 / NBRC 107858</strain>
    </source>
</reference>
<gene>
    <name evidence="1" type="ORF">SLNWT_4110</name>
</gene>
<evidence type="ECO:0000313" key="1">
    <source>
        <dbReference type="EMBL" id="AJE84486.1"/>
    </source>
</evidence>
<dbReference type="KEGG" id="sals:SLNWT_4110"/>
<name>A0A0B5F0T7_STRA4</name>
<accession>A0A0B5F0T7</accession>
<organism evidence="1 2">
    <name type="scientific">Streptomyces albus (strain ATCC 21838 / DSM 41398 / FERM P-419 / JCM 4703 / NBRC 107858)</name>
    <dbReference type="NCBI Taxonomy" id="1081613"/>
    <lineage>
        <taxon>Bacteria</taxon>
        <taxon>Bacillati</taxon>
        <taxon>Actinomycetota</taxon>
        <taxon>Actinomycetes</taxon>
        <taxon>Kitasatosporales</taxon>
        <taxon>Streptomycetaceae</taxon>
        <taxon>Streptomyces</taxon>
    </lineage>
</organism>
<keyword evidence="2" id="KW-1185">Reference proteome</keyword>
<protein>
    <submittedName>
        <fullName evidence="1">Uncharacterized protein</fullName>
    </submittedName>
</protein>
<evidence type="ECO:0000313" key="2">
    <source>
        <dbReference type="Proteomes" id="UP000031523"/>
    </source>
</evidence>
<dbReference type="EMBL" id="CP010519">
    <property type="protein sequence ID" value="AJE84486.1"/>
    <property type="molecule type" value="Genomic_DNA"/>
</dbReference>
<dbReference type="Proteomes" id="UP000031523">
    <property type="component" value="Chromosome"/>
</dbReference>
<sequence length="154" mass="17243">MIPPTREAPVPYAGPGAYSARLVAHTLRRPRVLLGEHRGDSPQLALRWLLRRAQDVADQLATPYAHPVRAWTADRDEHTWALGYLTLGEPYVFWAADEDGTRYVFSTQRTAVPQPPSATRKFPSARTVRGRGFLRLVRIPGRTGACTGAETQRR</sequence>